<evidence type="ECO:0000259" key="9">
    <source>
        <dbReference type="Pfam" id="PF23659"/>
    </source>
</evidence>
<feature type="region of interest" description="Disordered" evidence="7">
    <location>
        <begin position="378"/>
        <end position="439"/>
    </location>
</feature>
<feature type="domain" description="E3 UFM1-protein ligase 1-like" evidence="9">
    <location>
        <begin position="500"/>
        <end position="617"/>
    </location>
</feature>
<reference evidence="11" key="1">
    <citation type="journal article" date="2021" name="Evol. Appl.">
        <title>The genome of the Pyrenean desman and the effects of bottlenecks and inbreeding on the genomic landscape of an endangered species.</title>
        <authorList>
            <person name="Escoda L."/>
            <person name="Castresana J."/>
        </authorList>
    </citation>
    <scope>NUCLEOTIDE SEQUENCE</scope>
    <source>
        <strain evidence="11">IBE-C5619</strain>
    </source>
</reference>
<keyword evidence="4" id="KW-0833">Ubl conjugation pathway</keyword>
<dbReference type="GO" id="GO:0005789">
    <property type="term" value="C:endoplasmic reticulum membrane"/>
    <property type="evidence" value="ECO:0007669"/>
    <property type="project" value="TreeGrafter"/>
</dbReference>
<dbReference type="AlphaFoldDB" id="A0A8J6DXV4"/>
<evidence type="ECO:0000256" key="2">
    <source>
        <dbReference type="ARBA" id="ARBA00019780"/>
    </source>
</evidence>
<dbReference type="InterPro" id="IPR056579">
    <property type="entry name" value="Ufl1_N"/>
</dbReference>
<dbReference type="Pfam" id="PF09743">
    <property type="entry name" value="E3_UFM1_ligase"/>
    <property type="match status" value="1"/>
</dbReference>
<dbReference type="InterPro" id="IPR018611">
    <property type="entry name" value="Ufl1"/>
</dbReference>
<keyword evidence="12" id="KW-1185">Reference proteome</keyword>
<evidence type="ECO:0000256" key="7">
    <source>
        <dbReference type="SAM" id="MobiDB-lite"/>
    </source>
</evidence>
<evidence type="ECO:0000256" key="5">
    <source>
        <dbReference type="ARBA" id="ARBA00031516"/>
    </source>
</evidence>
<proteinExistence type="inferred from homology"/>
<gene>
    <name evidence="11" type="ORF">J0S82_000263</name>
</gene>
<dbReference type="Pfam" id="PF25041">
    <property type="entry name" value="UFL1_C"/>
    <property type="match status" value="1"/>
</dbReference>
<name>A0A8J6DXV4_GALPY</name>
<dbReference type="PANTHER" id="PTHR31057:SF0">
    <property type="entry name" value="E3 UFM1-PROTEIN LIGASE 1"/>
    <property type="match status" value="1"/>
</dbReference>
<evidence type="ECO:0000256" key="3">
    <source>
        <dbReference type="ARBA" id="ARBA00022679"/>
    </source>
</evidence>
<dbReference type="GO" id="GO:0032434">
    <property type="term" value="P:regulation of proteasomal ubiquitin-dependent protein catabolic process"/>
    <property type="evidence" value="ECO:0007669"/>
    <property type="project" value="TreeGrafter"/>
</dbReference>
<accession>A0A8J6DXV4</accession>
<dbReference type="PANTHER" id="PTHR31057">
    <property type="entry name" value="E3 UFM1-PROTEIN LIGASE 1"/>
    <property type="match status" value="1"/>
</dbReference>
<dbReference type="GO" id="GO:0061666">
    <property type="term" value="F:UFM1 ligase activity"/>
    <property type="evidence" value="ECO:0007669"/>
    <property type="project" value="InterPro"/>
</dbReference>
<comment type="subunit">
    <text evidence="6">Catalytic component of the UFM1 ribosome E3 ligase (UREL) complex, composed of UFL1, DDRGK1 and CDK5RAP3. Interacts with E2-like enzyme UFC1. Interacts with RELA. Interacts with NBN; promoting recruitment to double-strand breaks following DNA damage. Interacts (when phosphorylated) with YWHAG/14-3-3-gamma; sequestering UFL1 and preventing its association with PDCD1/PD-1 substrate.</text>
</comment>
<dbReference type="Pfam" id="PF25870">
    <property type="entry name" value="WHD_UFL1_5th"/>
    <property type="match status" value="1"/>
</dbReference>
<dbReference type="InterPro" id="IPR056761">
    <property type="entry name" value="Ufl1-like_C"/>
</dbReference>
<dbReference type="OrthoDB" id="10258297at2759"/>
<keyword evidence="11" id="KW-0436">Ligase</keyword>
<dbReference type="GO" id="GO:0016874">
    <property type="term" value="F:ligase activity"/>
    <property type="evidence" value="ECO:0007669"/>
    <property type="project" value="UniProtKB-KW"/>
</dbReference>
<feature type="compositionally biased region" description="Basic and acidic residues" evidence="7">
    <location>
        <begin position="421"/>
        <end position="439"/>
    </location>
</feature>
<organism evidence="11 12">
    <name type="scientific">Galemys pyrenaicus</name>
    <name type="common">Iberian desman</name>
    <name type="synonym">Pyrenean desman</name>
    <dbReference type="NCBI Taxonomy" id="202257"/>
    <lineage>
        <taxon>Eukaryota</taxon>
        <taxon>Metazoa</taxon>
        <taxon>Chordata</taxon>
        <taxon>Craniata</taxon>
        <taxon>Vertebrata</taxon>
        <taxon>Euteleostomi</taxon>
        <taxon>Mammalia</taxon>
        <taxon>Eutheria</taxon>
        <taxon>Laurasiatheria</taxon>
        <taxon>Eulipotyphla</taxon>
        <taxon>Talpidae</taxon>
        <taxon>Galemys</taxon>
    </lineage>
</organism>
<evidence type="ECO:0000256" key="1">
    <source>
        <dbReference type="ARBA" id="ARBA00010789"/>
    </source>
</evidence>
<dbReference type="Proteomes" id="UP000700334">
    <property type="component" value="Unassembled WGS sequence"/>
</dbReference>
<evidence type="ECO:0000259" key="8">
    <source>
        <dbReference type="Pfam" id="PF09743"/>
    </source>
</evidence>
<dbReference type="EMBL" id="JAGFMF010011446">
    <property type="protein sequence ID" value="KAG8522113.1"/>
    <property type="molecule type" value="Genomic_DNA"/>
</dbReference>
<dbReference type="GO" id="GO:1990592">
    <property type="term" value="P:protein K69-linked ufmylation"/>
    <property type="evidence" value="ECO:0007669"/>
    <property type="project" value="TreeGrafter"/>
</dbReference>
<feature type="domain" description="E3 UFM1-protein ligase 1-like N-terminal" evidence="8">
    <location>
        <begin position="7"/>
        <end position="260"/>
    </location>
</feature>
<protein>
    <recommendedName>
        <fullName evidence="2">E3 UFM1-protein ligase 1</fullName>
    </recommendedName>
    <alternativeName>
        <fullName evidence="5">E3 UFM1-protein transferase 1</fullName>
    </alternativeName>
</protein>
<comment type="similarity">
    <text evidence="1">Belongs to the UFL1 family.</text>
</comment>
<feature type="domain" description="E3 UFM1-protein ligase-like C-terminal" evidence="10">
    <location>
        <begin position="623"/>
        <end position="744"/>
    </location>
</feature>
<keyword evidence="3" id="KW-0808">Transferase</keyword>
<evidence type="ECO:0000313" key="12">
    <source>
        <dbReference type="Proteomes" id="UP000700334"/>
    </source>
</evidence>
<sequence>MADAWEEIRRLAADFQRAQFAEATQRLSERNCIEIVNKLIAQKQLEVVHTLDGKEYITPAQISKEMRDELHVRGGRVNIVDLQQVINVDLTHIENRIGDIIKSEKHVQLVLGQLIDENYLDRLAEEVNDKLQESGQITISELCKTYDLPGNFLTQALTQRLGRIINGHIDLDNRGVIFTEAFVARHKARIRGLFSAITRPTAVNSLIAKYGFQEQLLYSVLEELVNNGRIRGAVLEFDALSRLGIPDALSYIKKRYKTTQLLFLKAACVGQGLVDQVEASVEEAIGSGTWVDIAPLLPSSLSVEDAAMLLQQVMRAFSKQASAVVFSDTVVVSEKFINDCTELFHELMHQKAEKEMKNNPVHLITEEDLKQVSILEGINTNKKDKKDERRRKATEGSGSVRGGGGGNAREYKIKKIKKKGRKDDDSDDESSHSGKKKPEITFMFQDEIEDFLRKHIQDAPEELISELAEPLNKTYLEVIRSVFMSSTSSASGTGRKRTIKDLQEEVSNLYNNIRLFEKGMKFFADDTQTALTKHLLKTVCTDITNLIFNFLASDLMMAVEDPATITSDVRKKILSKLSEETKVTLTKLHSSLNEKSIEDFLSCLDSAAEACDIMMKRGDKKRERQLLFQHRQALSEQLKVTEDPALILHLTSVLLFQFSTHSMLHAPGRCVPQIIAFLNSKIPEDQHTLLVKYQGLVVKQLVNQNKKTGQGDDPLKDKLDKEQEDIINTTRKELQELSSSIKDLVLKSRKSSVTEE</sequence>
<dbReference type="InterPro" id="IPR056580">
    <property type="entry name" value="Ufl1_dom"/>
</dbReference>
<evidence type="ECO:0000256" key="6">
    <source>
        <dbReference type="ARBA" id="ARBA00046645"/>
    </source>
</evidence>
<dbReference type="Pfam" id="PF23659">
    <property type="entry name" value="UFL1"/>
    <property type="match status" value="1"/>
</dbReference>
<evidence type="ECO:0000259" key="10">
    <source>
        <dbReference type="Pfam" id="PF25041"/>
    </source>
</evidence>
<comment type="caution">
    <text evidence="11">The sequence shown here is derived from an EMBL/GenBank/DDBJ whole genome shotgun (WGS) entry which is preliminary data.</text>
</comment>
<dbReference type="GO" id="GO:0034976">
    <property type="term" value="P:response to endoplasmic reticulum stress"/>
    <property type="evidence" value="ECO:0007669"/>
    <property type="project" value="TreeGrafter"/>
</dbReference>
<evidence type="ECO:0000256" key="4">
    <source>
        <dbReference type="ARBA" id="ARBA00022786"/>
    </source>
</evidence>
<evidence type="ECO:0000313" key="11">
    <source>
        <dbReference type="EMBL" id="KAG8522113.1"/>
    </source>
</evidence>